<dbReference type="Proteomes" id="UP000485058">
    <property type="component" value="Unassembled WGS sequence"/>
</dbReference>
<evidence type="ECO:0000313" key="1">
    <source>
        <dbReference type="EMBL" id="GFH31412.1"/>
    </source>
</evidence>
<protein>
    <submittedName>
        <fullName evidence="1">Uncharacterized protein</fullName>
    </submittedName>
</protein>
<accession>A0A6A0AFI8</accession>
<name>A0A6A0AFI8_HAELA</name>
<proteinExistence type="predicted"/>
<comment type="caution">
    <text evidence="1">The sequence shown here is derived from an EMBL/GenBank/DDBJ whole genome shotgun (WGS) entry which is preliminary data.</text>
</comment>
<gene>
    <name evidence="1" type="ORF">HaLaN_30456</name>
</gene>
<organism evidence="1 2">
    <name type="scientific">Haematococcus lacustris</name>
    <name type="common">Green alga</name>
    <name type="synonym">Haematococcus pluvialis</name>
    <dbReference type="NCBI Taxonomy" id="44745"/>
    <lineage>
        <taxon>Eukaryota</taxon>
        <taxon>Viridiplantae</taxon>
        <taxon>Chlorophyta</taxon>
        <taxon>core chlorophytes</taxon>
        <taxon>Chlorophyceae</taxon>
        <taxon>CS clade</taxon>
        <taxon>Chlamydomonadales</taxon>
        <taxon>Haematococcaceae</taxon>
        <taxon>Haematococcus</taxon>
    </lineage>
</organism>
<reference evidence="1 2" key="1">
    <citation type="submission" date="2020-02" db="EMBL/GenBank/DDBJ databases">
        <title>Draft genome sequence of Haematococcus lacustris strain NIES-144.</title>
        <authorList>
            <person name="Morimoto D."/>
            <person name="Nakagawa S."/>
            <person name="Yoshida T."/>
            <person name="Sawayama S."/>
        </authorList>
    </citation>
    <scope>NUCLEOTIDE SEQUENCE [LARGE SCALE GENOMIC DNA]</scope>
    <source>
        <strain evidence="1 2">NIES-144</strain>
    </source>
</reference>
<dbReference type="AlphaFoldDB" id="A0A6A0AFI8"/>
<keyword evidence="2" id="KW-1185">Reference proteome</keyword>
<sequence length="162" mass="16593">MAAVTQSRKAAAGCGPRWGLWPGTRFPVALLPGPLGKGVVLACQGVGTAWQLAADALTPAGPSSTRQHQACPLEVPFGGVPFGGARVSDARWRKGPSGAGEAAYQEQGVPRPGLQAAARQATQDPACCGTVVCGPPLLSCSQLALSACKTCQLYTIALWVRQ</sequence>
<dbReference type="EMBL" id="BLLF01005606">
    <property type="protein sequence ID" value="GFH31412.1"/>
    <property type="molecule type" value="Genomic_DNA"/>
</dbReference>
<evidence type="ECO:0000313" key="2">
    <source>
        <dbReference type="Proteomes" id="UP000485058"/>
    </source>
</evidence>